<evidence type="ECO:0008006" key="6">
    <source>
        <dbReference type="Google" id="ProtNLM"/>
    </source>
</evidence>
<feature type="non-terminal residue" evidence="4">
    <location>
        <position position="390"/>
    </location>
</feature>
<feature type="compositionally biased region" description="Acidic residues" evidence="1">
    <location>
        <begin position="378"/>
        <end position="390"/>
    </location>
</feature>
<sequence length="390" mass="42920">MDGPRMALLIFLTLFLSFFSGVATGNKDSVVVNIAAAYNSQINDGWARYIYWQQPDGKIVIKSRVVPNEQPQEIPRATLPQNESPLTALYYPNNQQGINTVFVNYLDEDGQIIEVACTYQNGNYTNWSTTQTGHISTSGLALARVDGNIRRFYIDDEDFVVQLLNGNVTQLGPKAAHGSRISAAVPVGSSDIHIFFVSESLSLASLTFNGSEWSKVLPDIPEFTSKPDIGFSAVAWSDPLIIRIFYINQVANEWAFEGPSWVNTTDTLLKAPGAISGEPVAASRSVNGSGRYEEYFYTTAEGQINYLAKTSTNGPSFEEDFATFELLPPKAPTLSRDNKIDIAIGVSGFAVALLTLILTIYLYIKNKNKKREDKGRDEDEGDEAIAAEPR</sequence>
<feature type="transmembrane region" description="Helical" evidence="2">
    <location>
        <begin position="342"/>
        <end position="364"/>
    </location>
</feature>
<gene>
    <name evidence="4" type="ORF">B7463_g9810</name>
</gene>
<evidence type="ECO:0000256" key="2">
    <source>
        <dbReference type="SAM" id="Phobius"/>
    </source>
</evidence>
<evidence type="ECO:0000313" key="4">
    <source>
        <dbReference type="EMBL" id="RFU26517.1"/>
    </source>
</evidence>
<keyword evidence="2" id="KW-0812">Transmembrane</keyword>
<keyword evidence="2" id="KW-0472">Membrane</keyword>
<organism evidence="4 5">
    <name type="scientific">Scytalidium lignicola</name>
    <name type="common">Hyphomycete</name>
    <dbReference type="NCBI Taxonomy" id="5539"/>
    <lineage>
        <taxon>Eukaryota</taxon>
        <taxon>Fungi</taxon>
        <taxon>Dikarya</taxon>
        <taxon>Ascomycota</taxon>
        <taxon>Pezizomycotina</taxon>
        <taxon>Leotiomycetes</taxon>
        <taxon>Leotiomycetes incertae sedis</taxon>
        <taxon>Scytalidium</taxon>
    </lineage>
</organism>
<name>A0A3E2GZR6_SCYLI</name>
<feature type="signal peptide" evidence="3">
    <location>
        <begin position="1"/>
        <end position="24"/>
    </location>
</feature>
<proteinExistence type="predicted"/>
<comment type="caution">
    <text evidence="4">The sequence shown here is derived from an EMBL/GenBank/DDBJ whole genome shotgun (WGS) entry which is preliminary data.</text>
</comment>
<protein>
    <recommendedName>
        <fullName evidence="6">Fucose-specific lectin</fullName>
    </recommendedName>
</protein>
<accession>A0A3E2GZR6</accession>
<feature type="region of interest" description="Disordered" evidence="1">
    <location>
        <begin position="369"/>
        <end position="390"/>
    </location>
</feature>
<feature type="chain" id="PRO_5017645816" description="Fucose-specific lectin" evidence="3">
    <location>
        <begin position="25"/>
        <end position="390"/>
    </location>
</feature>
<reference evidence="4 5" key="1">
    <citation type="submission" date="2018-05" db="EMBL/GenBank/DDBJ databases">
        <title>Draft genome sequence of Scytalidium lignicola DSM 105466, a ubiquitous saprotrophic fungus.</title>
        <authorList>
            <person name="Buettner E."/>
            <person name="Gebauer A.M."/>
            <person name="Hofrichter M."/>
            <person name="Liers C."/>
            <person name="Kellner H."/>
        </authorList>
    </citation>
    <scope>NUCLEOTIDE SEQUENCE [LARGE SCALE GENOMIC DNA]</scope>
    <source>
        <strain evidence="4 5">DSM 105466</strain>
    </source>
</reference>
<dbReference type="Gene3D" id="2.120.10.70">
    <property type="entry name" value="Fucose-specific lectin"/>
    <property type="match status" value="1"/>
</dbReference>
<keyword evidence="2" id="KW-1133">Transmembrane helix</keyword>
<dbReference type="AlphaFoldDB" id="A0A3E2GZR6"/>
<evidence type="ECO:0000313" key="5">
    <source>
        <dbReference type="Proteomes" id="UP000258309"/>
    </source>
</evidence>
<feature type="non-terminal residue" evidence="4">
    <location>
        <position position="1"/>
    </location>
</feature>
<dbReference type="SUPFAM" id="SSF89372">
    <property type="entry name" value="Fucose-specific lectin"/>
    <property type="match status" value="1"/>
</dbReference>
<dbReference type="Proteomes" id="UP000258309">
    <property type="component" value="Unassembled WGS sequence"/>
</dbReference>
<evidence type="ECO:0000256" key="1">
    <source>
        <dbReference type="SAM" id="MobiDB-lite"/>
    </source>
</evidence>
<dbReference type="OrthoDB" id="3599143at2759"/>
<keyword evidence="5" id="KW-1185">Reference proteome</keyword>
<keyword evidence="3" id="KW-0732">Signal</keyword>
<evidence type="ECO:0000256" key="3">
    <source>
        <dbReference type="SAM" id="SignalP"/>
    </source>
</evidence>
<dbReference type="EMBL" id="NCSJ02000257">
    <property type="protein sequence ID" value="RFU26517.1"/>
    <property type="molecule type" value="Genomic_DNA"/>
</dbReference>